<dbReference type="PRINTS" id="PR00926">
    <property type="entry name" value="MITOCARRIER"/>
</dbReference>
<dbReference type="GO" id="GO:0016757">
    <property type="term" value="F:glycosyltransferase activity"/>
    <property type="evidence" value="ECO:0007669"/>
    <property type="project" value="UniProtKB-KW"/>
</dbReference>
<keyword evidence="5" id="KW-0808">Transferase</keyword>
<dbReference type="PANTHER" id="PTHR31042:SF111">
    <property type="entry name" value="CORE-2_I-BRANCHING BETA-1,6-N-ACETYLGLUCOSAMINYLTRANSFERASE FAMILY PROTEIN"/>
    <property type="match status" value="1"/>
</dbReference>
<dbReference type="InterPro" id="IPR044174">
    <property type="entry name" value="BC10-like"/>
</dbReference>
<proteinExistence type="predicted"/>
<feature type="region of interest" description="Disordered" evidence="11">
    <location>
        <begin position="720"/>
        <end position="741"/>
    </location>
</feature>
<dbReference type="PROSITE" id="PS50920">
    <property type="entry name" value="SOLCAR"/>
    <property type="match status" value="3"/>
</dbReference>
<dbReference type="SUPFAM" id="SSF103506">
    <property type="entry name" value="Mitochondrial carrier"/>
    <property type="match status" value="1"/>
</dbReference>
<comment type="subcellular location">
    <subcellularLocation>
        <location evidence="1">Membrane</location>
        <topology evidence="1">Multi-pass membrane protein</topology>
    </subcellularLocation>
    <subcellularLocation>
        <location evidence="2">Membrane</location>
        <topology evidence="2">Single-pass type II membrane protein</topology>
    </subcellularLocation>
</comment>
<dbReference type="InterPro" id="IPR002067">
    <property type="entry name" value="MCP"/>
</dbReference>
<dbReference type="AlphaFoldDB" id="A0AAD3TDD5"/>
<keyword evidence="6 10" id="KW-0812">Transmembrane</keyword>
<dbReference type="GO" id="GO:0055085">
    <property type="term" value="P:transmembrane transport"/>
    <property type="evidence" value="ECO:0007669"/>
    <property type="project" value="InterPro"/>
</dbReference>
<evidence type="ECO:0000256" key="11">
    <source>
        <dbReference type="SAM" id="MobiDB-lite"/>
    </source>
</evidence>
<evidence type="ECO:0000256" key="10">
    <source>
        <dbReference type="PROSITE-ProRule" id="PRU00282"/>
    </source>
</evidence>
<evidence type="ECO:0000256" key="8">
    <source>
        <dbReference type="ARBA" id="ARBA00023136"/>
    </source>
</evidence>
<keyword evidence="7" id="KW-0677">Repeat</keyword>
<dbReference type="InterPro" id="IPR023395">
    <property type="entry name" value="MCP_dom_sf"/>
</dbReference>
<evidence type="ECO:0000256" key="4">
    <source>
        <dbReference type="ARBA" id="ARBA00022676"/>
    </source>
</evidence>
<sequence length="741" mass="82972">MKYQNENQTPLTLAIKLFSTTTHMNSSKLIFYPFLFLLGLTLGIMLSFSLQRFSFINPELALLPLTSNSSSTPPPSQPPLPPVMELPELMHDMDDEELLWRASMVPRIRKYPFKRVPKVAFMFLTKGHLPLAPLWEKFFKGHEGLYSIYVHSDPSFAAPTTETGVFRRRTIPSKEVKWGSFNMIEAELRLLANALLDVSNQRFVLLSESCIPLFNFSTIYSYLINSSQTHVEVYDQPSRVGRGRYKHHMSPYITIDQWRKGSQWFEIDRDLAVEIISDRRYFSLFKRYCIVSCYADEHYLPTLVNMRFGRRNSNRSLTWVDWSRGGSHPAKYSRMHVTVEFLELLRSGHVCEHNGKTTTTCFLFGRKFLPTALDRLFAVFIPTSEETSSLSPRPVHSLSNQIFEMTRRASSLEGSTARDIICDAGAGAAAGAIAATFVCPLDVIKTRLQVHGLSVATCSGHKGSIIITSMQDIVKKDGLRGLYRGLSPTILALLPTWAVYFAVYGQLKGLLQSHGDGNGQLTIGANMIVASVAGAVTATSTNPLWVVKTRLQTQGMRSDVVPYKNILSALKRIAHEEGVPGLYRGLLPSLAGISHVAIQFPTYEKMKSYLARKSNATVDKLSPGNVAIASALSKITASVVTYPHEVIRSRLQEQGQARNHEIQYTGAIDCIKKTHKTEGLRGFYSGCATNLFRTVPSAVITFTSYEMIHRFLQRFLPPPTKNSSVRPKIQSQVVENGPPSE</sequence>
<evidence type="ECO:0000256" key="6">
    <source>
        <dbReference type="ARBA" id="ARBA00022692"/>
    </source>
</evidence>
<feature type="repeat" description="Solcar" evidence="10">
    <location>
        <begin position="621"/>
        <end position="711"/>
    </location>
</feature>
<dbReference type="PANTHER" id="PTHR31042">
    <property type="entry name" value="CORE-2/I-BRANCHING BETA-1,6-N-ACETYLGLUCOSAMINYLTRANSFERASE FAMILY PROTEIN-RELATED"/>
    <property type="match status" value="1"/>
</dbReference>
<feature type="repeat" description="Solcar" evidence="10">
    <location>
        <begin position="521"/>
        <end position="609"/>
    </location>
</feature>
<accession>A0AAD3TDD5</accession>
<evidence type="ECO:0000256" key="5">
    <source>
        <dbReference type="ARBA" id="ARBA00022679"/>
    </source>
</evidence>
<comment type="caution">
    <text evidence="13">The sequence shown here is derived from an EMBL/GenBank/DDBJ whole genome shotgun (WGS) entry which is preliminary data.</text>
</comment>
<evidence type="ECO:0000256" key="7">
    <source>
        <dbReference type="ARBA" id="ARBA00022737"/>
    </source>
</evidence>
<evidence type="ECO:0000256" key="3">
    <source>
        <dbReference type="ARBA" id="ARBA00022448"/>
    </source>
</evidence>
<dbReference type="FunFam" id="1.50.40.10:FF:000075">
    <property type="entry name" value="Nicotinamide adenine dinucleotide transporter 2, mitochondrial"/>
    <property type="match status" value="1"/>
</dbReference>
<feature type="transmembrane region" description="Helical" evidence="12">
    <location>
        <begin position="29"/>
        <end position="50"/>
    </location>
</feature>
<evidence type="ECO:0000256" key="2">
    <source>
        <dbReference type="ARBA" id="ARBA00004606"/>
    </source>
</evidence>
<dbReference type="Pfam" id="PF00153">
    <property type="entry name" value="Mito_carr"/>
    <property type="match status" value="3"/>
</dbReference>
<keyword evidence="8 10" id="KW-0472">Membrane</keyword>
<keyword evidence="9" id="KW-0325">Glycoprotein</keyword>
<evidence type="ECO:0008006" key="15">
    <source>
        <dbReference type="Google" id="ProtNLM"/>
    </source>
</evidence>
<keyword evidence="4" id="KW-0328">Glycosyltransferase</keyword>
<evidence type="ECO:0000256" key="9">
    <source>
        <dbReference type="ARBA" id="ARBA00023180"/>
    </source>
</evidence>
<dbReference type="Gene3D" id="1.50.40.10">
    <property type="entry name" value="Mitochondrial carrier domain"/>
    <property type="match status" value="1"/>
</dbReference>
<name>A0AAD3TDD5_NEPGR</name>
<keyword evidence="3" id="KW-0813">Transport</keyword>
<protein>
    <recommendedName>
        <fullName evidence="15">Mitochondrial carrier protein</fullName>
    </recommendedName>
</protein>
<dbReference type="EMBL" id="BSYO01000033">
    <property type="protein sequence ID" value="GMH27490.1"/>
    <property type="molecule type" value="Genomic_DNA"/>
</dbReference>
<reference evidence="13" key="1">
    <citation type="submission" date="2023-05" db="EMBL/GenBank/DDBJ databases">
        <title>Nepenthes gracilis genome sequencing.</title>
        <authorList>
            <person name="Fukushima K."/>
        </authorList>
    </citation>
    <scope>NUCLEOTIDE SEQUENCE</scope>
    <source>
        <strain evidence="13">SING2019-196</strain>
    </source>
</reference>
<keyword evidence="12" id="KW-1133">Transmembrane helix</keyword>
<evidence type="ECO:0000256" key="12">
    <source>
        <dbReference type="SAM" id="Phobius"/>
    </source>
</evidence>
<gene>
    <name evidence="13" type="ORF">Nepgr_029333</name>
</gene>
<feature type="compositionally biased region" description="Polar residues" evidence="11">
    <location>
        <begin position="721"/>
        <end position="734"/>
    </location>
</feature>
<dbReference type="InterPro" id="IPR003406">
    <property type="entry name" value="Glyco_trans_14"/>
</dbReference>
<dbReference type="Proteomes" id="UP001279734">
    <property type="component" value="Unassembled WGS sequence"/>
</dbReference>
<evidence type="ECO:0000313" key="13">
    <source>
        <dbReference type="EMBL" id="GMH27490.1"/>
    </source>
</evidence>
<evidence type="ECO:0000256" key="1">
    <source>
        <dbReference type="ARBA" id="ARBA00004141"/>
    </source>
</evidence>
<feature type="repeat" description="Solcar" evidence="10">
    <location>
        <begin position="418"/>
        <end position="510"/>
    </location>
</feature>
<keyword evidence="14" id="KW-1185">Reference proteome</keyword>
<evidence type="ECO:0000313" key="14">
    <source>
        <dbReference type="Proteomes" id="UP001279734"/>
    </source>
</evidence>
<organism evidence="13 14">
    <name type="scientific">Nepenthes gracilis</name>
    <name type="common">Slender pitcher plant</name>
    <dbReference type="NCBI Taxonomy" id="150966"/>
    <lineage>
        <taxon>Eukaryota</taxon>
        <taxon>Viridiplantae</taxon>
        <taxon>Streptophyta</taxon>
        <taxon>Embryophyta</taxon>
        <taxon>Tracheophyta</taxon>
        <taxon>Spermatophyta</taxon>
        <taxon>Magnoliopsida</taxon>
        <taxon>eudicotyledons</taxon>
        <taxon>Gunneridae</taxon>
        <taxon>Pentapetalae</taxon>
        <taxon>Caryophyllales</taxon>
        <taxon>Nepenthaceae</taxon>
        <taxon>Nepenthes</taxon>
    </lineage>
</organism>
<dbReference type="InterPro" id="IPR018108">
    <property type="entry name" value="MCP_transmembrane"/>
</dbReference>
<dbReference type="Pfam" id="PF02485">
    <property type="entry name" value="Branch"/>
    <property type="match status" value="1"/>
</dbReference>
<dbReference type="GO" id="GO:0016020">
    <property type="term" value="C:membrane"/>
    <property type="evidence" value="ECO:0007669"/>
    <property type="project" value="UniProtKB-SubCell"/>
</dbReference>